<dbReference type="SMART" id="SM00460">
    <property type="entry name" value="TGc"/>
    <property type="match status" value="1"/>
</dbReference>
<evidence type="ECO:0000256" key="1">
    <source>
        <dbReference type="SAM" id="SignalP"/>
    </source>
</evidence>
<proteinExistence type="predicted"/>
<dbReference type="InterPro" id="IPR038765">
    <property type="entry name" value="Papain-like_cys_pep_sf"/>
</dbReference>
<dbReference type="Pfam" id="PF01841">
    <property type="entry name" value="Transglut_core"/>
    <property type="match status" value="1"/>
</dbReference>
<evidence type="ECO:0000313" key="4">
    <source>
        <dbReference type="Proteomes" id="UP000321901"/>
    </source>
</evidence>
<keyword evidence="1" id="KW-0732">Signal</keyword>
<comment type="caution">
    <text evidence="3">The sequence shown here is derived from an EMBL/GenBank/DDBJ whole genome shotgun (WGS) entry which is preliminary data.</text>
</comment>
<evidence type="ECO:0000259" key="2">
    <source>
        <dbReference type="SMART" id="SM00460"/>
    </source>
</evidence>
<dbReference type="SUPFAM" id="SSF54001">
    <property type="entry name" value="Cysteine proteinases"/>
    <property type="match status" value="1"/>
</dbReference>
<protein>
    <recommendedName>
        <fullName evidence="2">Transglutaminase-like domain-containing protein</fullName>
    </recommendedName>
</protein>
<dbReference type="AlphaFoldDB" id="A0A511ZB45"/>
<dbReference type="Gene3D" id="3.10.620.30">
    <property type="match status" value="1"/>
</dbReference>
<name>A0A511ZB45_9BACL</name>
<accession>A0A511ZB45</accession>
<organism evidence="3 4">
    <name type="scientific">Sporosarcina luteola</name>
    <dbReference type="NCBI Taxonomy" id="582850"/>
    <lineage>
        <taxon>Bacteria</taxon>
        <taxon>Bacillati</taxon>
        <taxon>Bacillota</taxon>
        <taxon>Bacilli</taxon>
        <taxon>Bacillales</taxon>
        <taxon>Caryophanaceae</taxon>
        <taxon>Sporosarcina</taxon>
    </lineage>
</organism>
<feature type="chain" id="PRO_5022083325" description="Transglutaminase-like domain-containing protein" evidence="1">
    <location>
        <begin position="24"/>
        <end position="570"/>
    </location>
</feature>
<keyword evidence="4" id="KW-1185">Reference proteome</keyword>
<dbReference type="Proteomes" id="UP000321901">
    <property type="component" value="Unassembled WGS sequence"/>
</dbReference>
<feature type="signal peptide" evidence="1">
    <location>
        <begin position="1"/>
        <end position="23"/>
    </location>
</feature>
<evidence type="ECO:0000313" key="3">
    <source>
        <dbReference type="EMBL" id="GEN84623.1"/>
    </source>
</evidence>
<sequence length="570" mass="64573">MPMKKIHIQIVSLLCLLLLGACAKDAAPVKELQPKAEQPQKQKDDFEVAVEKKNAELETAPMELTTYGEEVGAALLEPTQTNFAVNEFVTVEGTVEQQEQLQEQYVWIKIKYDGEALSDDAFEYYAPIQDGKFKQDVRLFNGEGEYQVTVMLPSKDRKNYYYDLAKFTVFNVNPAIQRDITYTPFAQDAGLTLQAPDSGFVKENEVFTLKGKISSIKGPNEQVMLELKKDGETWKHVISVKNGEFSHDVPLFYGKGVHQLKIYIPDEEKDNYFQEGTILYIDNESDLVTEPIKYMTTYEERGVTLAYPTFGGEETNLTYRVKGSIDKDAPFAKETTHLYISTKKGDDEALAVIPVVDYKFDDEFYLRFGPGSYEVTVSVPEIKEKNSSKFYYHYVAQFTVKSTGTEDQRDLLPSRGVQSDAPEIIAIAEELITDGMSDREKAKAIYEFTANSIAYDVEKQKNSEFQWDDSALKVLNLEKGICQDYTYLALALLRASGMEARYVGGTAGAGFNWSRHAWVEAKVDGEWLTMDPTWGAGYVKDGEFVAHYTEDFFEPDEEAFKTHSRSGVEY</sequence>
<dbReference type="PANTHER" id="PTHR33490">
    <property type="entry name" value="BLR5614 PROTEIN-RELATED"/>
    <property type="match status" value="1"/>
</dbReference>
<dbReference type="InterPro" id="IPR002931">
    <property type="entry name" value="Transglutaminase-like"/>
</dbReference>
<dbReference type="EMBL" id="BJYL01000041">
    <property type="protein sequence ID" value="GEN84623.1"/>
    <property type="molecule type" value="Genomic_DNA"/>
</dbReference>
<feature type="domain" description="Transglutaminase-like" evidence="2">
    <location>
        <begin position="474"/>
        <end position="534"/>
    </location>
</feature>
<gene>
    <name evidence="3" type="ORF">SLU01_29350</name>
</gene>
<dbReference type="PROSITE" id="PS51257">
    <property type="entry name" value="PROKAR_LIPOPROTEIN"/>
    <property type="match status" value="1"/>
</dbReference>
<reference evidence="3 4" key="1">
    <citation type="submission" date="2019-07" db="EMBL/GenBank/DDBJ databases">
        <title>Whole genome shotgun sequence of Sporosarcina luteola NBRC 105378.</title>
        <authorList>
            <person name="Hosoyama A."/>
            <person name="Uohara A."/>
            <person name="Ohji S."/>
            <person name="Ichikawa N."/>
        </authorList>
    </citation>
    <scope>NUCLEOTIDE SEQUENCE [LARGE SCALE GENOMIC DNA]</scope>
    <source>
        <strain evidence="3 4">NBRC 105378</strain>
    </source>
</reference>